<feature type="chain" id="PRO_5016065675" description="Bacterial Ig domain-containing protein" evidence="1">
    <location>
        <begin position="29"/>
        <end position="199"/>
    </location>
</feature>
<name>A0A2V5LDG0_9MICC</name>
<comment type="caution">
    <text evidence="2">The sequence shown here is derived from an EMBL/GenBank/DDBJ whole genome shotgun (WGS) entry which is preliminary data.</text>
</comment>
<reference evidence="2 3" key="1">
    <citation type="submission" date="2018-05" db="EMBL/GenBank/DDBJ databases">
        <title>Genetic diversity of glacier-inhabiting Cryobacterium bacteria in China and description of Cryobacterium mengkeensis sp. nov. and Arthrobacter glacialis sp. nov.</title>
        <authorList>
            <person name="Liu Q."/>
            <person name="Xin Y.-H."/>
        </authorList>
    </citation>
    <scope>NUCLEOTIDE SEQUENCE [LARGE SCALE GENOMIC DNA]</scope>
    <source>
        <strain evidence="2 3">LI2</strain>
    </source>
</reference>
<gene>
    <name evidence="2" type="ORF">CVV68_08160</name>
</gene>
<keyword evidence="3" id="KW-1185">Reference proteome</keyword>
<accession>A0A2V5LDG0</accession>
<dbReference type="Proteomes" id="UP000247832">
    <property type="component" value="Unassembled WGS sequence"/>
</dbReference>
<feature type="signal peptide" evidence="1">
    <location>
        <begin position="1"/>
        <end position="28"/>
    </location>
</feature>
<evidence type="ECO:0000313" key="3">
    <source>
        <dbReference type="Proteomes" id="UP000247832"/>
    </source>
</evidence>
<evidence type="ECO:0008006" key="4">
    <source>
        <dbReference type="Google" id="ProtNLM"/>
    </source>
</evidence>
<evidence type="ECO:0000256" key="1">
    <source>
        <dbReference type="SAM" id="SignalP"/>
    </source>
</evidence>
<proteinExistence type="predicted"/>
<evidence type="ECO:0000313" key="2">
    <source>
        <dbReference type="EMBL" id="PYI67833.1"/>
    </source>
</evidence>
<dbReference type="AlphaFoldDB" id="A0A2V5LDG0"/>
<dbReference type="EMBL" id="QJVD01000007">
    <property type="protein sequence ID" value="PYI67833.1"/>
    <property type="molecule type" value="Genomic_DNA"/>
</dbReference>
<organism evidence="2 3">
    <name type="scientific">Arthrobacter livingstonensis</name>
    <dbReference type="NCBI Taxonomy" id="670078"/>
    <lineage>
        <taxon>Bacteria</taxon>
        <taxon>Bacillati</taxon>
        <taxon>Actinomycetota</taxon>
        <taxon>Actinomycetes</taxon>
        <taxon>Micrococcales</taxon>
        <taxon>Micrococcaceae</taxon>
        <taxon>Arthrobacter</taxon>
    </lineage>
</organism>
<keyword evidence="1" id="KW-0732">Signal</keyword>
<protein>
    <recommendedName>
        <fullName evidence="4">Bacterial Ig domain-containing protein</fullName>
    </recommendedName>
</protein>
<sequence>MPALRRLILVMVVAPAMLVPVLAVPAQAAATVNSRVATFAAGPSTVTKGKAITISAQAQRVVGKQWAKTGTVTATVYFDPDGAAPNKALRTIRSNTGGRVTLSIPATVSGKWSVRLPAQGALKTSASAAKYVKVVPAPKPTSAKPASKWNCPAWAPIKGNAPSRIYHLVGQRFYNKTTPEICFTTEAAARKAGYRKSKV</sequence>